<reference evidence="3" key="1">
    <citation type="journal article" date="2014" name="Nucleic Acids Res.">
        <title>The evolutionary dynamics of variant antigen genes in Babesia reveal a history of genomic innovation underlying host-parasite interaction.</title>
        <authorList>
            <person name="Jackson A.P."/>
            <person name="Otto T.D."/>
            <person name="Darby A."/>
            <person name="Ramaprasad A."/>
            <person name="Xia D."/>
            <person name="Echaide I.E."/>
            <person name="Farber M."/>
            <person name="Gahlot S."/>
            <person name="Gamble J."/>
            <person name="Gupta D."/>
            <person name="Gupta Y."/>
            <person name="Jackson L."/>
            <person name="Malandrin L."/>
            <person name="Malas T.B."/>
            <person name="Moussa E."/>
            <person name="Nair M."/>
            <person name="Reid A.J."/>
            <person name="Sanders M."/>
            <person name="Sharma J."/>
            <person name="Tracey A."/>
            <person name="Quail M.A."/>
            <person name="Weir W."/>
            <person name="Wastling J.M."/>
            <person name="Hall N."/>
            <person name="Willadsen P."/>
            <person name="Lingelbach K."/>
            <person name="Shiels B."/>
            <person name="Tait A."/>
            <person name="Berriman M."/>
            <person name="Allred D.R."/>
            <person name="Pain A."/>
        </authorList>
    </citation>
    <scope>NUCLEOTIDE SEQUENCE [LARGE SCALE GENOMIC DNA]</scope>
    <source>
        <strain evidence="3">Bond</strain>
    </source>
</reference>
<accession>A0A061D042</accession>
<dbReference type="InterPro" id="IPR056322">
    <property type="entry name" value="Microp_apicomplexa_21"/>
</dbReference>
<dbReference type="AlphaFoldDB" id="A0A061D042"/>
<evidence type="ECO:0000313" key="2">
    <source>
        <dbReference type="EMBL" id="CDR94206.1"/>
    </source>
</evidence>
<dbReference type="Pfam" id="PF23535">
    <property type="entry name" value="Microp_apicomplexa_21"/>
    <property type="match status" value="1"/>
</dbReference>
<keyword evidence="1" id="KW-1133">Transmembrane helix</keyword>
<dbReference type="GeneID" id="24562747"/>
<gene>
    <name evidence="2" type="ORF">BBBOND_0105150</name>
</gene>
<name>A0A061D042_BABBI</name>
<dbReference type="Proteomes" id="UP000033188">
    <property type="component" value="Chromosome 1"/>
</dbReference>
<keyword evidence="1" id="KW-0812">Transmembrane</keyword>
<feature type="transmembrane region" description="Helical" evidence="1">
    <location>
        <begin position="20"/>
        <end position="40"/>
    </location>
</feature>
<keyword evidence="1" id="KW-0472">Membrane</keyword>
<sequence length="82" mass="9240">MGLWGYGFTGDTTSSRAYRRYGGVYLCSMFLLPSVIWYCFGNPAVTGWFLKRVVPVTYPPESDPRIISRVYHGMEDADSDAS</sequence>
<dbReference type="OrthoDB" id="360584at2759"/>
<dbReference type="VEuPathDB" id="PiroplasmaDB:BBBOND_0105150"/>
<dbReference type="EMBL" id="LK391707">
    <property type="protein sequence ID" value="CDR94206.1"/>
    <property type="molecule type" value="Genomic_DNA"/>
</dbReference>
<protein>
    <submittedName>
        <fullName evidence="2">Uncharacterized protein</fullName>
    </submittedName>
</protein>
<dbReference type="OMA" id="NVMPVEY"/>
<dbReference type="RefSeq" id="XP_012766392.1">
    <property type="nucleotide sequence ID" value="XM_012910938.1"/>
</dbReference>
<proteinExistence type="predicted"/>
<evidence type="ECO:0000313" key="3">
    <source>
        <dbReference type="Proteomes" id="UP000033188"/>
    </source>
</evidence>
<evidence type="ECO:0000256" key="1">
    <source>
        <dbReference type="SAM" id="Phobius"/>
    </source>
</evidence>
<keyword evidence="3" id="KW-1185">Reference proteome</keyword>
<organism evidence="2 3">
    <name type="scientific">Babesia bigemina</name>
    <dbReference type="NCBI Taxonomy" id="5866"/>
    <lineage>
        <taxon>Eukaryota</taxon>
        <taxon>Sar</taxon>
        <taxon>Alveolata</taxon>
        <taxon>Apicomplexa</taxon>
        <taxon>Aconoidasida</taxon>
        <taxon>Piroplasmida</taxon>
        <taxon>Babesiidae</taxon>
        <taxon>Babesia</taxon>
    </lineage>
</organism>
<dbReference type="KEGG" id="bbig:BBBOND_0105150"/>